<dbReference type="Proteomes" id="UP000288794">
    <property type="component" value="Unassembled WGS sequence"/>
</dbReference>
<sequence>MSESRSYPHPSGWFELLGVIVSGMLENAGEAESHGFLQNMGDRLARLYPLNSALTVGELEIQINMMLARFGWGFIDLQPHDNALVLQHRGLPAGESMLDANQWRHALGAVLCGLYARWLREQGGAETVSLVCDAISDDALLLFRYQNG</sequence>
<dbReference type="InterPro" id="IPR038470">
    <property type="entry name" value="Cellsynth_D_sf"/>
</dbReference>
<comment type="caution">
    <text evidence="1">The sequence shown here is derived from an EMBL/GenBank/DDBJ whole genome shotgun (WGS) entry which is preliminary data.</text>
</comment>
<proteinExistence type="predicted"/>
<accession>A0A443IE46</accession>
<dbReference type="Pfam" id="PF03500">
    <property type="entry name" value="Cellsynth_D"/>
    <property type="match status" value="1"/>
</dbReference>
<protein>
    <submittedName>
        <fullName evidence="1">Cellulose synthase</fullName>
    </submittedName>
</protein>
<organism evidence="1 2">
    <name type="scientific">[Pantoea] beijingensis</name>
    <dbReference type="NCBI Taxonomy" id="1324864"/>
    <lineage>
        <taxon>Bacteria</taxon>
        <taxon>Pseudomonadati</taxon>
        <taxon>Pseudomonadota</taxon>
        <taxon>Gammaproteobacteria</taxon>
        <taxon>Enterobacterales</taxon>
        <taxon>Erwiniaceae</taxon>
        <taxon>Erwinia</taxon>
    </lineage>
</organism>
<dbReference type="EMBL" id="JMEE01000023">
    <property type="protein sequence ID" value="RWR02280.1"/>
    <property type="molecule type" value="Genomic_DNA"/>
</dbReference>
<keyword evidence="2" id="KW-1185">Reference proteome</keyword>
<reference evidence="1 2" key="1">
    <citation type="submission" date="2014-04" db="EMBL/GenBank/DDBJ databases">
        <title>Draft genome sequence of Pantoea beijingensis strain LMG 27579, an emerging pathogen to Pleurotus eryngii with potential industrial application.</title>
        <authorList>
            <person name="Xu F."/>
            <person name="Liu Y."/>
            <person name="Wang S."/>
            <person name="Yin Y."/>
            <person name="Ma Y."/>
            <person name="Zhao S."/>
            <person name="Rong C."/>
        </authorList>
    </citation>
    <scope>NUCLEOTIDE SEQUENCE [LARGE SCALE GENOMIC DNA]</scope>
    <source>
        <strain evidence="1 2">LMG 27579</strain>
    </source>
</reference>
<dbReference type="GO" id="GO:0030244">
    <property type="term" value="P:cellulose biosynthetic process"/>
    <property type="evidence" value="ECO:0007669"/>
    <property type="project" value="InterPro"/>
</dbReference>
<dbReference type="AlphaFoldDB" id="A0A443IE46"/>
<evidence type="ECO:0000313" key="2">
    <source>
        <dbReference type="Proteomes" id="UP000288794"/>
    </source>
</evidence>
<name>A0A443IE46_9GAMM</name>
<dbReference type="InterPro" id="IPR022798">
    <property type="entry name" value="BcsD_bac"/>
</dbReference>
<evidence type="ECO:0000313" key="1">
    <source>
        <dbReference type="EMBL" id="RWR02280.1"/>
    </source>
</evidence>
<dbReference type="Gene3D" id="3.30.70.2590">
    <property type="match status" value="1"/>
</dbReference>
<dbReference type="RefSeq" id="WP_128176798.1">
    <property type="nucleotide sequence ID" value="NZ_CP071409.1"/>
</dbReference>
<gene>
    <name evidence="1" type="ORF">ED28_07830</name>
</gene>